<accession>A0A165CAU1</accession>
<dbReference type="InParanoid" id="A0A165CAU1"/>
<protein>
    <submittedName>
        <fullName evidence="2">Uncharacterized protein</fullName>
    </submittedName>
</protein>
<sequence length="172" mass="19137">MRLDVDSQPPTAEDPYRRYPRSWATPAQGVENFHLLLRCVGERAASRGFRVAVRHIPFSQKQALTQPPEHPPNPTPRQRRTAACAASTAICGIVPLSWAATPQLLSFCRPHRPPSAPTCRIRRPVHTKGRWRLWQPVRSEPASAPLSLCHSTDPAFTASDTRATYTVASISE</sequence>
<organism evidence="2 3">
    <name type="scientific">Calocera cornea HHB12733</name>
    <dbReference type="NCBI Taxonomy" id="1353952"/>
    <lineage>
        <taxon>Eukaryota</taxon>
        <taxon>Fungi</taxon>
        <taxon>Dikarya</taxon>
        <taxon>Basidiomycota</taxon>
        <taxon>Agaricomycotina</taxon>
        <taxon>Dacrymycetes</taxon>
        <taxon>Dacrymycetales</taxon>
        <taxon>Dacrymycetaceae</taxon>
        <taxon>Calocera</taxon>
    </lineage>
</organism>
<reference evidence="2 3" key="1">
    <citation type="journal article" date="2016" name="Mol. Biol. Evol.">
        <title>Comparative Genomics of Early-Diverging Mushroom-Forming Fungi Provides Insights into the Origins of Lignocellulose Decay Capabilities.</title>
        <authorList>
            <person name="Nagy L.G."/>
            <person name="Riley R."/>
            <person name="Tritt A."/>
            <person name="Adam C."/>
            <person name="Daum C."/>
            <person name="Floudas D."/>
            <person name="Sun H."/>
            <person name="Yadav J.S."/>
            <person name="Pangilinan J."/>
            <person name="Larsson K.H."/>
            <person name="Matsuura K."/>
            <person name="Barry K."/>
            <person name="Labutti K."/>
            <person name="Kuo R."/>
            <person name="Ohm R.A."/>
            <person name="Bhattacharya S.S."/>
            <person name="Shirouzu T."/>
            <person name="Yoshinaga Y."/>
            <person name="Martin F.M."/>
            <person name="Grigoriev I.V."/>
            <person name="Hibbett D.S."/>
        </authorList>
    </citation>
    <scope>NUCLEOTIDE SEQUENCE [LARGE SCALE GENOMIC DNA]</scope>
    <source>
        <strain evidence="2 3">HHB12733</strain>
    </source>
</reference>
<evidence type="ECO:0000256" key="1">
    <source>
        <dbReference type="SAM" id="MobiDB-lite"/>
    </source>
</evidence>
<gene>
    <name evidence="2" type="ORF">CALCODRAFT_183610</name>
</gene>
<dbReference type="Proteomes" id="UP000076842">
    <property type="component" value="Unassembled WGS sequence"/>
</dbReference>
<dbReference type="AlphaFoldDB" id="A0A165CAU1"/>
<dbReference type="EMBL" id="KV424167">
    <property type="protein sequence ID" value="KZT50508.1"/>
    <property type="molecule type" value="Genomic_DNA"/>
</dbReference>
<proteinExistence type="predicted"/>
<evidence type="ECO:0000313" key="3">
    <source>
        <dbReference type="Proteomes" id="UP000076842"/>
    </source>
</evidence>
<name>A0A165CAU1_9BASI</name>
<feature type="region of interest" description="Disordered" evidence="1">
    <location>
        <begin position="1"/>
        <end position="20"/>
    </location>
</feature>
<evidence type="ECO:0000313" key="2">
    <source>
        <dbReference type="EMBL" id="KZT50508.1"/>
    </source>
</evidence>
<keyword evidence="3" id="KW-1185">Reference proteome</keyword>